<feature type="non-terminal residue" evidence="1">
    <location>
        <position position="78"/>
    </location>
</feature>
<evidence type="ECO:0000313" key="2">
    <source>
        <dbReference type="Proteomes" id="UP000054248"/>
    </source>
</evidence>
<accession>A0A0C3L2H2</accession>
<dbReference type="HOGENOM" id="CLU_2628785_0_0_1"/>
<protein>
    <submittedName>
        <fullName evidence="1">Uncharacterized protein</fullName>
    </submittedName>
</protein>
<proteinExistence type="predicted"/>
<organism evidence="1 2">
    <name type="scientific">Tulasnella calospora MUT 4182</name>
    <dbReference type="NCBI Taxonomy" id="1051891"/>
    <lineage>
        <taxon>Eukaryota</taxon>
        <taxon>Fungi</taxon>
        <taxon>Dikarya</taxon>
        <taxon>Basidiomycota</taxon>
        <taxon>Agaricomycotina</taxon>
        <taxon>Agaricomycetes</taxon>
        <taxon>Cantharellales</taxon>
        <taxon>Tulasnellaceae</taxon>
        <taxon>Tulasnella</taxon>
    </lineage>
</organism>
<keyword evidence="2" id="KW-1185">Reference proteome</keyword>
<feature type="non-terminal residue" evidence="1">
    <location>
        <position position="1"/>
    </location>
</feature>
<evidence type="ECO:0000313" key="1">
    <source>
        <dbReference type="EMBL" id="KIO15907.1"/>
    </source>
</evidence>
<reference evidence="1 2" key="1">
    <citation type="submission" date="2014-04" db="EMBL/GenBank/DDBJ databases">
        <authorList>
            <consortium name="DOE Joint Genome Institute"/>
            <person name="Kuo A."/>
            <person name="Girlanda M."/>
            <person name="Perotto S."/>
            <person name="Kohler A."/>
            <person name="Nagy L.G."/>
            <person name="Floudas D."/>
            <person name="Copeland A."/>
            <person name="Barry K.W."/>
            <person name="Cichocki N."/>
            <person name="Veneault-Fourrey C."/>
            <person name="LaButti K."/>
            <person name="Lindquist E.A."/>
            <person name="Lipzen A."/>
            <person name="Lundell T."/>
            <person name="Morin E."/>
            <person name="Murat C."/>
            <person name="Sun H."/>
            <person name="Tunlid A."/>
            <person name="Henrissat B."/>
            <person name="Grigoriev I.V."/>
            <person name="Hibbett D.S."/>
            <person name="Martin F."/>
            <person name="Nordberg H.P."/>
            <person name="Cantor M.N."/>
            <person name="Hua S.X."/>
        </authorList>
    </citation>
    <scope>NUCLEOTIDE SEQUENCE [LARGE SCALE GENOMIC DNA]</scope>
    <source>
        <strain evidence="1 2">MUT 4182</strain>
    </source>
</reference>
<dbReference type="Proteomes" id="UP000054248">
    <property type="component" value="Unassembled WGS sequence"/>
</dbReference>
<gene>
    <name evidence="1" type="ORF">M407DRAFT_51970</name>
</gene>
<reference evidence="2" key="2">
    <citation type="submission" date="2015-01" db="EMBL/GenBank/DDBJ databases">
        <title>Evolutionary Origins and Diversification of the Mycorrhizal Mutualists.</title>
        <authorList>
            <consortium name="DOE Joint Genome Institute"/>
            <consortium name="Mycorrhizal Genomics Consortium"/>
            <person name="Kohler A."/>
            <person name="Kuo A."/>
            <person name="Nagy L.G."/>
            <person name="Floudas D."/>
            <person name="Copeland A."/>
            <person name="Barry K.W."/>
            <person name="Cichocki N."/>
            <person name="Veneault-Fourrey C."/>
            <person name="LaButti K."/>
            <person name="Lindquist E.A."/>
            <person name="Lipzen A."/>
            <person name="Lundell T."/>
            <person name="Morin E."/>
            <person name="Murat C."/>
            <person name="Riley R."/>
            <person name="Ohm R."/>
            <person name="Sun H."/>
            <person name="Tunlid A."/>
            <person name="Henrissat B."/>
            <person name="Grigoriev I.V."/>
            <person name="Hibbett D.S."/>
            <person name="Martin F."/>
        </authorList>
    </citation>
    <scope>NUCLEOTIDE SEQUENCE [LARGE SCALE GENOMIC DNA]</scope>
    <source>
        <strain evidence="2">MUT 4182</strain>
    </source>
</reference>
<dbReference type="EMBL" id="KN823757">
    <property type="protein sequence ID" value="KIO15907.1"/>
    <property type="molecule type" value="Genomic_DNA"/>
</dbReference>
<dbReference type="AlphaFoldDB" id="A0A0C3L2H2"/>
<sequence>LCPFCDEALPENLGAKYHNTVATLKELATPDPTPANPHHLHLPLTRSITACTLHRSKARLLAMQASGHVDAFPESIDF</sequence>
<name>A0A0C3L2H2_9AGAM</name>